<evidence type="ECO:0000313" key="3">
    <source>
        <dbReference type="Proteomes" id="UP000234840"/>
    </source>
</evidence>
<protein>
    <recommendedName>
        <fullName evidence="4">J domain-containing protein</fullName>
    </recommendedName>
</protein>
<comment type="caution">
    <text evidence="2">The sequence shown here is derived from an EMBL/GenBank/DDBJ whole genome shotgun (WGS) entry which is preliminary data.</text>
</comment>
<dbReference type="Gene3D" id="1.10.287.110">
    <property type="entry name" value="DnaJ domain"/>
    <property type="match status" value="1"/>
</dbReference>
<name>A0A2N5Q2L2_MEDGN</name>
<gene>
    <name evidence="2" type="ORF">CDL20_02530</name>
</gene>
<organism evidence="2 3">
    <name type="scientific">Mediterraneibacter gnavus</name>
    <name type="common">Ruminococcus gnavus</name>
    <dbReference type="NCBI Taxonomy" id="33038"/>
    <lineage>
        <taxon>Bacteria</taxon>
        <taxon>Bacillati</taxon>
        <taxon>Bacillota</taxon>
        <taxon>Clostridia</taxon>
        <taxon>Lachnospirales</taxon>
        <taxon>Lachnospiraceae</taxon>
        <taxon>Mediterraneibacter</taxon>
    </lineage>
</organism>
<reference evidence="2 3" key="1">
    <citation type="journal article" date="2017" name="Genome Med.">
        <title>A novel Ruminococcus gnavus clade enriched in inflammatory bowel disease patients.</title>
        <authorList>
            <person name="Hall A.B."/>
            <person name="Yassour M."/>
            <person name="Sauk J."/>
            <person name="Garner A."/>
            <person name="Jiang X."/>
            <person name="Arthur T."/>
            <person name="Lagoudas G.K."/>
            <person name="Vatanen T."/>
            <person name="Fornelos N."/>
            <person name="Wilson R."/>
            <person name="Bertha M."/>
            <person name="Cohen M."/>
            <person name="Garber J."/>
            <person name="Khalili H."/>
            <person name="Gevers D."/>
            <person name="Ananthakrishnan A.N."/>
            <person name="Kugathasan S."/>
            <person name="Lander E.S."/>
            <person name="Blainey P."/>
            <person name="Vlamakis H."/>
            <person name="Xavier R.J."/>
            <person name="Huttenhower C."/>
        </authorList>
    </citation>
    <scope>NUCLEOTIDE SEQUENCE [LARGE SCALE GENOMIC DNA]</scope>
    <source>
        <strain evidence="2 3">RJX1128</strain>
    </source>
</reference>
<proteinExistence type="predicted"/>
<dbReference type="AlphaFoldDB" id="A0A2N5Q2L2"/>
<keyword evidence="1" id="KW-0235">DNA replication</keyword>
<evidence type="ECO:0008006" key="4">
    <source>
        <dbReference type="Google" id="ProtNLM"/>
    </source>
</evidence>
<evidence type="ECO:0000256" key="1">
    <source>
        <dbReference type="ARBA" id="ARBA00022705"/>
    </source>
</evidence>
<dbReference type="GO" id="GO:0006260">
    <property type="term" value="P:DNA replication"/>
    <property type="evidence" value="ECO:0007669"/>
    <property type="project" value="UniProtKB-KW"/>
</dbReference>
<dbReference type="Proteomes" id="UP000234840">
    <property type="component" value="Unassembled WGS sequence"/>
</dbReference>
<accession>A0A2N5Q2L2</accession>
<dbReference type="InterPro" id="IPR036869">
    <property type="entry name" value="J_dom_sf"/>
</dbReference>
<sequence length="275" mass="33213">MYCVIQEVERKRKNQSGYSKELKSEYMQMSINGQDESHYWHHYSEERFERDIKKAYRITIHESYRENGKVKKKQFGICTVDYYDLATDWFCLYDWGNSKIETAARVLNCSEEEIYTLIEKKLEPIQEQIIEEFKQTEEYKTHEEHEKITTLYAARKVEFNAKYNLSGNEYDKCYDVFGVLQKPEYLKKIEADHEARQRYEQESRRYYEEYYNNYNQDSSSSYGGSVSNTYKEEDKAVLKQFYRELSKKFHPDANPDTDTSQQMQLLNQLKQDWGL</sequence>
<dbReference type="EMBL" id="NIHW01000004">
    <property type="protein sequence ID" value="PLT88669.1"/>
    <property type="molecule type" value="Genomic_DNA"/>
</dbReference>
<evidence type="ECO:0000313" key="2">
    <source>
        <dbReference type="EMBL" id="PLT88669.1"/>
    </source>
</evidence>
<dbReference type="SUPFAM" id="SSF46565">
    <property type="entry name" value="Chaperone J-domain"/>
    <property type="match status" value="1"/>
</dbReference>
<dbReference type="RefSeq" id="WP_101881961.1">
    <property type="nucleotide sequence ID" value="NZ_NIHW01000004.1"/>
</dbReference>